<gene>
    <name evidence="1" type="ORF">A4V09_10280</name>
</gene>
<dbReference type="NCBIfam" id="NF040745">
    <property type="entry name" value="accessory_GlmL"/>
    <property type="match status" value="1"/>
</dbReference>
<dbReference type="OrthoDB" id="9769453at2"/>
<dbReference type="KEGG" id="byl:A4V09_10280"/>
<reference evidence="1" key="1">
    <citation type="submission" date="2017-04" db="EMBL/GenBank/DDBJ databases">
        <title>Complete Genome Sequences of Twelve Strains of a Stable Defined Moderately Diverse Mouse Microbiota 2 (sDMDMm2).</title>
        <authorList>
            <person name="Uchimura Y."/>
            <person name="Wyss M."/>
            <person name="Brugiroux S."/>
            <person name="Limenitakis J.P."/>
            <person name="Stecher B."/>
            <person name="McCoy K.D."/>
            <person name="Macpherson A.J."/>
        </authorList>
    </citation>
    <scope>NUCLEOTIDE SEQUENCE</scope>
    <source>
        <strain evidence="1">YL58</strain>
    </source>
</reference>
<dbReference type="Proteomes" id="UP000092574">
    <property type="component" value="Chromosome"/>
</dbReference>
<dbReference type="EMBL" id="CP015405">
    <property type="protein sequence ID" value="ANU76122.1"/>
    <property type="molecule type" value="Genomic_DNA"/>
</dbReference>
<dbReference type="RefSeq" id="WP_065542298.1">
    <property type="nucleotide sequence ID" value="NZ_CP015405.2"/>
</dbReference>
<evidence type="ECO:0000313" key="1">
    <source>
        <dbReference type="EMBL" id="ANU76122.1"/>
    </source>
</evidence>
<protein>
    <submittedName>
        <fullName evidence="1">MutL protein</fullName>
    </submittedName>
</protein>
<dbReference type="InterPro" id="IPR006230">
    <property type="entry name" value="MutL"/>
</dbReference>
<dbReference type="NCBIfam" id="TIGR01319">
    <property type="entry name" value="glmL_fam"/>
    <property type="match status" value="1"/>
</dbReference>
<sequence length="462" mass="50186">MKPVLLVDFGSTNTKVTAVDVENCEILGTAAAYTTVETDINNGLHDAIKVMEKTTGHLEFAETYACSSAAGGLKMISCGLVPELTAQASREASLGAGAKVWKTYSFQLTKGDMKEIEEYHPDIILLTGGTDGGNTECILYNAKMLAGLSYDCPIVIAGNRCCADDCQEILEGRTTYICENVMPRLGELNIEPTQKQIREIFLNRIVQGKGLTQAMDLMSGIIMPTPSAMLTAMELLSDGWDEIPGIGELVGVDLGGATTDVYSVADGSPANTMTVIKGLQEPYTKRTVEGDIGMRYSVRGIMEAAGDRKLAKISGLARNKVNELVDYLEHHTDYIPDSEEMEKMDYALACAAVETAVARHAGSLEQVYTPCGLTYVQSGKDLRRVKYVVVTGGALIHAKHTEEIAEHALYDESNPASLRPEKAEILVDRKYILAAMGLLSKQYPQAALEIMKKEIAYYGHKE</sequence>
<keyword evidence="2" id="KW-1185">Reference proteome</keyword>
<proteinExistence type="predicted"/>
<dbReference type="AlphaFoldDB" id="A0A1C7ID37"/>
<organism evidence="1 2">
    <name type="scientific">Blautia pseudococcoides</name>
    <dbReference type="NCBI Taxonomy" id="1796616"/>
    <lineage>
        <taxon>Bacteria</taxon>
        <taxon>Bacillati</taxon>
        <taxon>Bacillota</taxon>
        <taxon>Clostridia</taxon>
        <taxon>Lachnospirales</taxon>
        <taxon>Lachnospiraceae</taxon>
        <taxon>Blautia</taxon>
    </lineage>
</organism>
<accession>A0A1C7ID37</accession>
<dbReference type="Pfam" id="PF13941">
    <property type="entry name" value="MutL"/>
    <property type="match status" value="1"/>
</dbReference>
<dbReference type="PIRSF" id="PIRSF004729">
    <property type="entry name" value="MutL"/>
    <property type="match status" value="1"/>
</dbReference>
<evidence type="ECO:0000313" key="2">
    <source>
        <dbReference type="Proteomes" id="UP000092574"/>
    </source>
</evidence>
<dbReference type="STRING" id="1796616.A4V09_10280"/>
<name>A0A1C7ID37_9FIRM</name>